<evidence type="ECO:0000313" key="10">
    <source>
        <dbReference type="Proteomes" id="UP001153069"/>
    </source>
</evidence>
<feature type="compositionally biased region" description="Basic residues" evidence="7">
    <location>
        <begin position="18"/>
        <end position="30"/>
    </location>
</feature>
<dbReference type="CDD" id="cd06173">
    <property type="entry name" value="MFS_MefA_like"/>
    <property type="match status" value="1"/>
</dbReference>
<keyword evidence="3" id="KW-1003">Cell membrane</keyword>
<dbReference type="InterPro" id="IPR036259">
    <property type="entry name" value="MFS_trans_sf"/>
</dbReference>
<feature type="region of interest" description="Disordered" evidence="7">
    <location>
        <begin position="1"/>
        <end position="30"/>
    </location>
</feature>
<feature type="transmembrane region" description="Helical" evidence="8">
    <location>
        <begin position="456"/>
        <end position="478"/>
    </location>
</feature>
<feature type="transmembrane region" description="Helical" evidence="8">
    <location>
        <begin position="432"/>
        <end position="450"/>
    </location>
</feature>
<evidence type="ECO:0000256" key="2">
    <source>
        <dbReference type="ARBA" id="ARBA00022448"/>
    </source>
</evidence>
<protein>
    <submittedName>
        <fullName evidence="9">Pfam:DUF894</fullName>
    </submittedName>
</protein>
<accession>A0A9N8DRA9</accession>
<dbReference type="PANTHER" id="PTHR43266:SF2">
    <property type="entry name" value="MAJOR FACILITATOR SUPERFAMILY (MFS) PROFILE DOMAIN-CONTAINING PROTEIN"/>
    <property type="match status" value="1"/>
</dbReference>
<dbReference type="GO" id="GO:0005886">
    <property type="term" value="C:plasma membrane"/>
    <property type="evidence" value="ECO:0007669"/>
    <property type="project" value="UniProtKB-SubCell"/>
</dbReference>
<keyword evidence="6 8" id="KW-0472">Membrane</keyword>
<feature type="transmembrane region" description="Helical" evidence="8">
    <location>
        <begin position="186"/>
        <end position="208"/>
    </location>
</feature>
<keyword evidence="4 8" id="KW-0812">Transmembrane</keyword>
<feature type="compositionally biased region" description="Polar residues" evidence="7">
    <location>
        <begin position="1"/>
        <end position="10"/>
    </location>
</feature>
<dbReference type="PANTHER" id="PTHR43266">
    <property type="entry name" value="MACROLIDE-EFFLUX PROTEIN"/>
    <property type="match status" value="1"/>
</dbReference>
<dbReference type="AlphaFoldDB" id="A0A9N8DRA9"/>
<keyword evidence="5 8" id="KW-1133">Transmembrane helix</keyword>
<sequence>MSTPTKTITYSAIDRSNSRGRNKKPRRRSSRLLVLRTKSLELVTKSLELATRGGYNNDKASNITPPPVTRRQSYKRVSSSTNDDSTESDQFQHYDEQPQESSTRVAVGICAYLQLLVRYPMYRAYFVSHVCQNLGDWFVRIASILVVEEFSSSGKTIANLSLSVLLPKAIFSQVGGVMADRFDRRVCMICLDLLSGVVVLGYPVAIYYKSLNLIYAVTILRSTLGATYYPLTMGMVPLLIPHPHDLQLAVNLNGFAWSACSIVGGLVAGGLMSRIGFQTCYYIDCVTFFVSAAWMYWGVSGNFTVHNKGKESSASPTSLDLDDDNDASCPDKSANLLAAMVQTFTTVTRYLSVCGFGLLVFQKCSASLVWGIEDVVGAEFSTVFREDGSEDEALSSWHMGLLFSVVGAGCMVGPALVNLITDARYPHTLQRACWIGYCFLTLGWLLISTTPSFPMFLVFSFIRVIGSGIAWINSTLLLQTLCEPSVLGRVLAVEYTLMTLLEASSSMMSGWLEYAAFFSKSDLALFGAGLGILVIIFWGVYYFLVQGGAASPRFASMDVYAQGRGDSDATGAHKAIEVSCIEKAMHEAELPESA</sequence>
<name>A0A9N8DRA9_9STRA</name>
<comment type="caution">
    <text evidence="9">The sequence shown here is derived from an EMBL/GenBank/DDBJ whole genome shotgun (WGS) entry which is preliminary data.</text>
</comment>
<dbReference type="EMBL" id="CAICTM010000294">
    <property type="protein sequence ID" value="CAB9507171.1"/>
    <property type="molecule type" value="Genomic_DNA"/>
</dbReference>
<feature type="region of interest" description="Disordered" evidence="7">
    <location>
        <begin position="54"/>
        <end position="99"/>
    </location>
</feature>
<evidence type="ECO:0000256" key="1">
    <source>
        <dbReference type="ARBA" id="ARBA00004651"/>
    </source>
</evidence>
<evidence type="ECO:0000313" key="9">
    <source>
        <dbReference type="EMBL" id="CAB9507171.1"/>
    </source>
</evidence>
<evidence type="ECO:0000256" key="5">
    <source>
        <dbReference type="ARBA" id="ARBA00022989"/>
    </source>
</evidence>
<dbReference type="Pfam" id="PF07690">
    <property type="entry name" value="MFS_1"/>
    <property type="match status" value="1"/>
</dbReference>
<evidence type="ECO:0000256" key="4">
    <source>
        <dbReference type="ARBA" id="ARBA00022692"/>
    </source>
</evidence>
<dbReference type="Gene3D" id="1.20.1250.20">
    <property type="entry name" value="MFS general substrate transporter like domains"/>
    <property type="match status" value="1"/>
</dbReference>
<evidence type="ECO:0000256" key="8">
    <source>
        <dbReference type="SAM" id="Phobius"/>
    </source>
</evidence>
<dbReference type="GO" id="GO:0022857">
    <property type="term" value="F:transmembrane transporter activity"/>
    <property type="evidence" value="ECO:0007669"/>
    <property type="project" value="InterPro"/>
</dbReference>
<dbReference type="SUPFAM" id="SSF103473">
    <property type="entry name" value="MFS general substrate transporter"/>
    <property type="match status" value="1"/>
</dbReference>
<feature type="transmembrane region" description="Helical" evidence="8">
    <location>
        <begin position="397"/>
        <end position="420"/>
    </location>
</feature>
<comment type="subcellular location">
    <subcellularLocation>
        <location evidence="1">Cell membrane</location>
        <topology evidence="1">Multi-pass membrane protein</topology>
    </subcellularLocation>
</comment>
<evidence type="ECO:0000256" key="6">
    <source>
        <dbReference type="ARBA" id="ARBA00023136"/>
    </source>
</evidence>
<keyword evidence="10" id="KW-1185">Reference proteome</keyword>
<dbReference type="InterPro" id="IPR011701">
    <property type="entry name" value="MFS"/>
</dbReference>
<feature type="transmembrane region" description="Helical" evidence="8">
    <location>
        <begin position="279"/>
        <end position="297"/>
    </location>
</feature>
<keyword evidence="2" id="KW-0813">Transport</keyword>
<reference evidence="9" key="1">
    <citation type="submission" date="2020-06" db="EMBL/GenBank/DDBJ databases">
        <authorList>
            <consortium name="Plant Systems Biology data submission"/>
        </authorList>
    </citation>
    <scope>NUCLEOTIDE SEQUENCE</scope>
    <source>
        <strain evidence="9">D6</strain>
    </source>
</reference>
<feature type="transmembrane region" description="Helical" evidence="8">
    <location>
        <begin position="523"/>
        <end position="544"/>
    </location>
</feature>
<gene>
    <name evidence="9" type="ORF">SEMRO_295_G110500.1</name>
</gene>
<organism evidence="9 10">
    <name type="scientific">Seminavis robusta</name>
    <dbReference type="NCBI Taxonomy" id="568900"/>
    <lineage>
        <taxon>Eukaryota</taxon>
        <taxon>Sar</taxon>
        <taxon>Stramenopiles</taxon>
        <taxon>Ochrophyta</taxon>
        <taxon>Bacillariophyta</taxon>
        <taxon>Bacillariophyceae</taxon>
        <taxon>Bacillariophycidae</taxon>
        <taxon>Naviculales</taxon>
        <taxon>Naviculaceae</taxon>
        <taxon>Seminavis</taxon>
    </lineage>
</organism>
<proteinExistence type="predicted"/>
<feature type="transmembrane region" description="Helical" evidence="8">
    <location>
        <begin position="254"/>
        <end position="272"/>
    </location>
</feature>
<feature type="transmembrane region" description="Helical" evidence="8">
    <location>
        <begin position="490"/>
        <end position="511"/>
    </location>
</feature>
<dbReference type="Proteomes" id="UP001153069">
    <property type="component" value="Unassembled WGS sequence"/>
</dbReference>
<evidence type="ECO:0000256" key="7">
    <source>
        <dbReference type="SAM" id="MobiDB-lite"/>
    </source>
</evidence>
<dbReference type="OrthoDB" id="46230at2759"/>
<evidence type="ECO:0000256" key="3">
    <source>
        <dbReference type="ARBA" id="ARBA00022475"/>
    </source>
</evidence>